<feature type="non-terminal residue" evidence="1">
    <location>
        <position position="110"/>
    </location>
</feature>
<evidence type="ECO:0000313" key="1">
    <source>
        <dbReference type="EMBL" id="CAG8640435.1"/>
    </source>
</evidence>
<name>A0A9N9GX05_9GLOM</name>
<feature type="non-terminal residue" evidence="1">
    <location>
        <position position="1"/>
    </location>
</feature>
<dbReference type="AlphaFoldDB" id="A0A9N9GX05"/>
<accession>A0A9N9GX05</accession>
<keyword evidence="2" id="KW-1185">Reference proteome</keyword>
<dbReference type="Proteomes" id="UP000789572">
    <property type="component" value="Unassembled WGS sequence"/>
</dbReference>
<comment type="caution">
    <text evidence="1">The sequence shown here is derived from an EMBL/GenBank/DDBJ whole genome shotgun (WGS) entry which is preliminary data.</text>
</comment>
<evidence type="ECO:0000313" key="2">
    <source>
        <dbReference type="Proteomes" id="UP000789572"/>
    </source>
</evidence>
<gene>
    <name evidence="1" type="ORF">POCULU_LOCUS9387</name>
</gene>
<proteinExistence type="predicted"/>
<reference evidence="1" key="1">
    <citation type="submission" date="2021-06" db="EMBL/GenBank/DDBJ databases">
        <authorList>
            <person name="Kallberg Y."/>
            <person name="Tangrot J."/>
            <person name="Rosling A."/>
        </authorList>
    </citation>
    <scope>NUCLEOTIDE SEQUENCE</scope>
    <source>
        <strain evidence="1">IA702</strain>
    </source>
</reference>
<dbReference type="EMBL" id="CAJVPJ010003466">
    <property type="protein sequence ID" value="CAG8640435.1"/>
    <property type="molecule type" value="Genomic_DNA"/>
</dbReference>
<organism evidence="1 2">
    <name type="scientific">Paraglomus occultum</name>
    <dbReference type="NCBI Taxonomy" id="144539"/>
    <lineage>
        <taxon>Eukaryota</taxon>
        <taxon>Fungi</taxon>
        <taxon>Fungi incertae sedis</taxon>
        <taxon>Mucoromycota</taxon>
        <taxon>Glomeromycotina</taxon>
        <taxon>Glomeromycetes</taxon>
        <taxon>Paraglomerales</taxon>
        <taxon>Paraglomeraceae</taxon>
        <taxon>Paraglomus</taxon>
    </lineage>
</organism>
<dbReference type="OrthoDB" id="2444141at2759"/>
<sequence length="110" mass="12395">WVQDLDNGEVIRNVNIKEAVEMIADAWRNVKPMTIKNCWQLTGILPASDNMEIDEIDEDMSNLISALNHLKIADSSMNMTAEEYAQLDGGLISAELPTEEEILEEFLEAE</sequence>
<protein>
    <submittedName>
        <fullName evidence="1">8838_t:CDS:1</fullName>
    </submittedName>
</protein>